<evidence type="ECO:0000256" key="1">
    <source>
        <dbReference type="SAM" id="MobiDB-lite"/>
    </source>
</evidence>
<dbReference type="PROSITE" id="PS50096">
    <property type="entry name" value="IQ"/>
    <property type="match status" value="1"/>
</dbReference>
<feature type="compositionally biased region" description="Basic and acidic residues" evidence="1">
    <location>
        <begin position="15"/>
        <end position="25"/>
    </location>
</feature>
<feature type="region of interest" description="Disordered" evidence="1">
    <location>
        <begin position="1"/>
        <end position="25"/>
    </location>
</feature>
<dbReference type="Pfam" id="PF00612">
    <property type="entry name" value="IQ"/>
    <property type="match status" value="1"/>
</dbReference>
<proteinExistence type="predicted"/>
<reference evidence="2" key="1">
    <citation type="journal article" date="2023" name="Nat. Commun.">
        <title>Diploid and tetraploid genomes of Acorus and the evolution of monocots.</title>
        <authorList>
            <person name="Ma L."/>
            <person name="Liu K.W."/>
            <person name="Li Z."/>
            <person name="Hsiao Y.Y."/>
            <person name="Qi Y."/>
            <person name="Fu T."/>
            <person name="Tang G.D."/>
            <person name="Zhang D."/>
            <person name="Sun W.H."/>
            <person name="Liu D.K."/>
            <person name="Li Y."/>
            <person name="Chen G.Z."/>
            <person name="Liu X.D."/>
            <person name="Liao X.Y."/>
            <person name="Jiang Y.T."/>
            <person name="Yu X."/>
            <person name="Hao Y."/>
            <person name="Huang J."/>
            <person name="Zhao X.W."/>
            <person name="Ke S."/>
            <person name="Chen Y.Y."/>
            <person name="Wu W.L."/>
            <person name="Hsu J.L."/>
            <person name="Lin Y.F."/>
            <person name="Huang M.D."/>
            <person name="Li C.Y."/>
            <person name="Huang L."/>
            <person name="Wang Z.W."/>
            <person name="Zhao X."/>
            <person name="Zhong W.Y."/>
            <person name="Peng D.H."/>
            <person name="Ahmad S."/>
            <person name="Lan S."/>
            <person name="Zhang J.S."/>
            <person name="Tsai W.C."/>
            <person name="Van de Peer Y."/>
            <person name="Liu Z.J."/>
        </authorList>
    </citation>
    <scope>NUCLEOTIDE SEQUENCE</scope>
    <source>
        <strain evidence="2">CP</strain>
    </source>
</reference>
<accession>A0AAV9DAW1</accession>
<protein>
    <submittedName>
        <fullName evidence="2">Uncharacterized protein</fullName>
    </submittedName>
</protein>
<dbReference type="EMBL" id="JAUJYO010000014">
    <property type="protein sequence ID" value="KAK1298024.1"/>
    <property type="molecule type" value="Genomic_DNA"/>
</dbReference>
<comment type="caution">
    <text evidence="2">The sequence shown here is derived from an EMBL/GenBank/DDBJ whole genome shotgun (WGS) entry which is preliminary data.</text>
</comment>
<evidence type="ECO:0000313" key="3">
    <source>
        <dbReference type="Proteomes" id="UP001180020"/>
    </source>
</evidence>
<reference evidence="2" key="2">
    <citation type="submission" date="2023-06" db="EMBL/GenBank/DDBJ databases">
        <authorList>
            <person name="Ma L."/>
            <person name="Liu K.-W."/>
            <person name="Li Z."/>
            <person name="Hsiao Y.-Y."/>
            <person name="Qi Y."/>
            <person name="Fu T."/>
            <person name="Tang G."/>
            <person name="Zhang D."/>
            <person name="Sun W.-H."/>
            <person name="Liu D.-K."/>
            <person name="Li Y."/>
            <person name="Chen G.-Z."/>
            <person name="Liu X.-D."/>
            <person name="Liao X.-Y."/>
            <person name="Jiang Y.-T."/>
            <person name="Yu X."/>
            <person name="Hao Y."/>
            <person name="Huang J."/>
            <person name="Zhao X.-W."/>
            <person name="Ke S."/>
            <person name="Chen Y.-Y."/>
            <person name="Wu W.-L."/>
            <person name="Hsu J.-L."/>
            <person name="Lin Y.-F."/>
            <person name="Huang M.-D."/>
            <person name="Li C.-Y."/>
            <person name="Huang L."/>
            <person name="Wang Z.-W."/>
            <person name="Zhao X."/>
            <person name="Zhong W.-Y."/>
            <person name="Peng D.-H."/>
            <person name="Ahmad S."/>
            <person name="Lan S."/>
            <person name="Zhang J.-S."/>
            <person name="Tsai W.-C."/>
            <person name="Van De Peer Y."/>
            <person name="Liu Z.-J."/>
        </authorList>
    </citation>
    <scope>NUCLEOTIDE SEQUENCE</scope>
    <source>
        <strain evidence="2">CP</strain>
        <tissue evidence="2">Leaves</tissue>
    </source>
</reference>
<dbReference type="InterPro" id="IPR000048">
    <property type="entry name" value="IQ_motif_EF-hand-BS"/>
</dbReference>
<gene>
    <name evidence="2" type="ORF">QJS10_CPB14g01285</name>
</gene>
<dbReference type="Proteomes" id="UP001180020">
    <property type="component" value="Unassembled WGS sequence"/>
</dbReference>
<name>A0AAV9DAW1_ACOCL</name>
<sequence length="61" mass="6953">MEKQKVTGESTSSNDVEKSSEDKAATKAQAAFRGYLAQFHHRRVKLTDSRFKVIVTKFLCF</sequence>
<keyword evidence="3" id="KW-1185">Reference proteome</keyword>
<organism evidence="2 3">
    <name type="scientific">Acorus calamus</name>
    <name type="common">Sweet flag</name>
    <dbReference type="NCBI Taxonomy" id="4465"/>
    <lineage>
        <taxon>Eukaryota</taxon>
        <taxon>Viridiplantae</taxon>
        <taxon>Streptophyta</taxon>
        <taxon>Embryophyta</taxon>
        <taxon>Tracheophyta</taxon>
        <taxon>Spermatophyta</taxon>
        <taxon>Magnoliopsida</taxon>
        <taxon>Liliopsida</taxon>
        <taxon>Acoraceae</taxon>
        <taxon>Acorus</taxon>
    </lineage>
</organism>
<evidence type="ECO:0000313" key="2">
    <source>
        <dbReference type="EMBL" id="KAK1298024.1"/>
    </source>
</evidence>
<dbReference type="AlphaFoldDB" id="A0AAV9DAW1"/>